<evidence type="ECO:0000256" key="6">
    <source>
        <dbReference type="SAM" id="Phobius"/>
    </source>
</evidence>
<feature type="transmembrane region" description="Helical" evidence="6">
    <location>
        <begin position="86"/>
        <end position="108"/>
    </location>
</feature>
<feature type="compositionally biased region" description="Basic and acidic residues" evidence="5">
    <location>
        <begin position="827"/>
        <end position="838"/>
    </location>
</feature>
<feature type="transmembrane region" description="Helical" evidence="6">
    <location>
        <begin position="454"/>
        <end position="480"/>
    </location>
</feature>
<dbReference type="PANTHER" id="PTHR21041:SF9">
    <property type="entry name" value="DENDRITIC CELL-SPECIFIC TRANSMEMBRANE PROTEIN-LIKE DOMAIN-CONTAINING PROTEIN"/>
    <property type="match status" value="1"/>
</dbReference>
<evidence type="ECO:0000259" key="7">
    <source>
        <dbReference type="Pfam" id="PF07782"/>
    </source>
</evidence>
<feature type="transmembrane region" description="Helical" evidence="6">
    <location>
        <begin position="371"/>
        <end position="396"/>
    </location>
</feature>
<keyword evidence="4 6" id="KW-0472">Membrane</keyword>
<feature type="transmembrane region" description="Helical" evidence="6">
    <location>
        <begin position="120"/>
        <end position="138"/>
    </location>
</feature>
<evidence type="ECO:0000256" key="1">
    <source>
        <dbReference type="ARBA" id="ARBA00004141"/>
    </source>
</evidence>
<reference evidence="9" key="1">
    <citation type="submission" date="2016-11" db="UniProtKB">
        <authorList>
            <consortium name="WormBaseParasite"/>
        </authorList>
    </citation>
    <scope>IDENTIFICATION</scope>
</reference>
<feature type="compositionally biased region" description="Basic residues" evidence="5">
    <location>
        <begin position="839"/>
        <end position="856"/>
    </location>
</feature>
<dbReference type="Proteomes" id="UP000095284">
    <property type="component" value="Unplaced"/>
</dbReference>
<feature type="transmembrane region" description="Helical" evidence="6">
    <location>
        <begin position="550"/>
        <end position="571"/>
    </location>
</feature>
<sequence>MGFLDLQIHRWSAEKQLWMYQRVLKRPEYRGFCSFKFTKKLLVKYPGLWGILSVAVTLLSCIFVGFLFYTIFTIKYAAFPREVGTFMGLAVLMVVCTIQLLPVIRAVILVAIPSLMTSQIRAILMLMVVTWAFQIPAINITKNIQQATTATLCVQDRVKAHLKEAKAVAGAKIQTVPRTAFLKFIHGATKPFRKLREFIKSVDESVNKMLAWQRHIADLINQMLANCDEETRRPYYRCVEIVDKMHEDCLDGSFELICSPISLLRKMCSATRVLTLKCEWPQYLKKHLQETVGTVVKDGLRKSLEAVKDTSFYQLYEENKKNITDEWEDARNIELNVTHIYEQTNALALNFDVVKNKLRDEVSGLETFIRAVIWLLNALLLPMMLWPFVTASIYVLRFYRFPMYDNYFISERLDEIEVERRRTGRTTVLPLMPGERKTLIRITTPFMSRKERPYLFFALVTTTVGALVPTVIIMMDILLFKLMNKTFQFFSGNVSLGDVPGHYELKIAGKGFMKEMLESLLEVFQPLHQNVQDSFWKDCFEEPNPPDYLLFQLMFLLFVLAIALCFIQIYAKRCRHLIAELVFPEKRRLRGLKLYSSLLEMRMHSLNRVGGKKKNIMDVDELSASDVDDGRIQACIRCSKPDLEIRMGGSASRVCTECNEFYCLKCYDQVSKCISCGKKLGKIENEINLYEDSSALESSEDEMQEVMVEGERGGIRVEDIKNVYNKAKQAKEGIHDIKDNINDINIVPSFGILGKEKDKNERETKGNDTRDRKESKGKEEPGDSEPEYDPGTPVKDEDQGLNAPSNVHEDGDDNQGPGKPVRNSKIPGDKNKKGDVKKKPGTRAGKVTKNKKKKAGTKTPTKKEGKSSKNKKTKSDAKKSKNAKNQKKRKDKVKKNKPKGRPTTPKPGKGKGKKKK</sequence>
<feature type="domain" description="Dendritic cell-specific transmembrane protein-like" evidence="7">
    <location>
        <begin position="404"/>
        <end position="595"/>
    </location>
</feature>
<dbReference type="GO" id="GO:0016020">
    <property type="term" value="C:membrane"/>
    <property type="evidence" value="ECO:0007669"/>
    <property type="project" value="UniProtKB-SubCell"/>
</dbReference>
<dbReference type="Pfam" id="PF07782">
    <property type="entry name" value="DC_STAMP"/>
    <property type="match status" value="1"/>
</dbReference>
<feature type="region of interest" description="Disordered" evidence="5">
    <location>
        <begin position="755"/>
        <end position="916"/>
    </location>
</feature>
<name>A0A1I7RS69_BURXY</name>
<evidence type="ECO:0000256" key="5">
    <source>
        <dbReference type="SAM" id="MobiDB-lite"/>
    </source>
</evidence>
<feature type="compositionally biased region" description="Basic and acidic residues" evidence="5">
    <location>
        <begin position="755"/>
        <end position="781"/>
    </location>
</feature>
<protein>
    <submittedName>
        <fullName evidence="9">DC_STAMP domain-containing protein</fullName>
    </submittedName>
</protein>
<dbReference type="InterPro" id="IPR051856">
    <property type="entry name" value="CSR-E3_Ligase_Protein"/>
</dbReference>
<evidence type="ECO:0000256" key="4">
    <source>
        <dbReference type="ARBA" id="ARBA00023136"/>
    </source>
</evidence>
<feature type="transmembrane region" description="Helical" evidence="6">
    <location>
        <begin position="48"/>
        <end position="74"/>
    </location>
</feature>
<dbReference type="Pfam" id="PF26039">
    <property type="entry name" value="Dcst2"/>
    <property type="match status" value="1"/>
</dbReference>
<evidence type="ECO:0000313" key="9">
    <source>
        <dbReference type="WBParaSite" id="BXY_0357300.1"/>
    </source>
</evidence>
<dbReference type="AlphaFoldDB" id="A0A1I7RS69"/>
<evidence type="ECO:0000313" key="8">
    <source>
        <dbReference type="Proteomes" id="UP000095284"/>
    </source>
</evidence>
<dbReference type="InterPro" id="IPR012858">
    <property type="entry name" value="DC_STAMP-like"/>
</dbReference>
<comment type="subcellular location">
    <subcellularLocation>
        <location evidence="1">Membrane</location>
        <topology evidence="1">Multi-pass membrane protein</topology>
    </subcellularLocation>
</comment>
<organism evidence="8 9">
    <name type="scientific">Bursaphelenchus xylophilus</name>
    <name type="common">Pinewood nematode worm</name>
    <name type="synonym">Aphelenchoides xylophilus</name>
    <dbReference type="NCBI Taxonomy" id="6326"/>
    <lineage>
        <taxon>Eukaryota</taxon>
        <taxon>Metazoa</taxon>
        <taxon>Ecdysozoa</taxon>
        <taxon>Nematoda</taxon>
        <taxon>Chromadorea</taxon>
        <taxon>Rhabditida</taxon>
        <taxon>Tylenchina</taxon>
        <taxon>Tylenchomorpha</taxon>
        <taxon>Aphelenchoidea</taxon>
        <taxon>Aphelenchoididae</taxon>
        <taxon>Bursaphelenchus</taxon>
    </lineage>
</organism>
<evidence type="ECO:0000256" key="2">
    <source>
        <dbReference type="ARBA" id="ARBA00022692"/>
    </source>
</evidence>
<feature type="compositionally biased region" description="Basic residues" evidence="5">
    <location>
        <begin position="880"/>
        <end position="900"/>
    </location>
</feature>
<proteinExistence type="predicted"/>
<dbReference type="WBParaSite" id="BXY_0357300.1">
    <property type="protein sequence ID" value="BXY_0357300.1"/>
    <property type="gene ID" value="BXY_0357300"/>
</dbReference>
<feature type="compositionally biased region" description="Basic and acidic residues" evidence="5">
    <location>
        <begin position="861"/>
        <end position="879"/>
    </location>
</feature>
<evidence type="ECO:0000256" key="3">
    <source>
        <dbReference type="ARBA" id="ARBA00022989"/>
    </source>
</evidence>
<dbReference type="eggNOG" id="KOG3726">
    <property type="taxonomic scope" value="Eukaryota"/>
</dbReference>
<keyword evidence="2 6" id="KW-0812">Transmembrane</keyword>
<dbReference type="PANTHER" id="PTHR21041">
    <property type="entry name" value="DENDRITIC CELL-SPECIFIC TRANSMEMBRANE PROTEIN"/>
    <property type="match status" value="1"/>
</dbReference>
<keyword evidence="3 6" id="KW-1133">Transmembrane helix</keyword>
<accession>A0A1I7RS69</accession>